<dbReference type="STRING" id="227084.SAMN05421855_1011014"/>
<dbReference type="OrthoDB" id="912496at2"/>
<protein>
    <submittedName>
        <fullName evidence="2">Uncharacterized protein</fullName>
    </submittedName>
</protein>
<evidence type="ECO:0000256" key="1">
    <source>
        <dbReference type="SAM" id="SignalP"/>
    </source>
</evidence>
<gene>
    <name evidence="2" type="ORF">SAMN05421855_1011014</name>
</gene>
<reference evidence="2 3" key="1">
    <citation type="submission" date="2016-10" db="EMBL/GenBank/DDBJ databases">
        <authorList>
            <person name="de Groot N.N."/>
        </authorList>
    </citation>
    <scope>NUCLEOTIDE SEQUENCE [LARGE SCALE GENOMIC DNA]</scope>
    <source>
        <strain evidence="2 3">DSM 16195</strain>
    </source>
</reference>
<dbReference type="RefSeq" id="WP_093141317.1">
    <property type="nucleotide sequence ID" value="NZ_BMWO01000001.1"/>
</dbReference>
<sequence length="483" mass="55767">MKKNVALTIMAFFAVILTHAQEEVLSFKIEESNYLIKNKDAYSLPNSMNGDLALVLVEKKTVYAKLFDKNFQFIKAFETDALKSKYNNFLDYKVIGNKYYLLASNNSYKKFAVLSIDFDKQQGESIEVDFQFDNEKFLETVRYNNQPYIISATTENAFILRTLNNDLKPEILHTVEIGDPEKDQKLLARKSHMFFAPIESNITKIDNRVPVTIEQAASKTKLYQNENKIYLTFDDDEQSNTSLFILDLKTLELSTHFFKYPEGRVKEFARYNSFILDNNIIQLGSNKEEMKIEVKNFDGEIIKEYYLEKEVPIAIKNSPIIQEGGTAIPFVNRREMEETSKFLRKVSSGKLGITIYETPSGYTATIGGYKIVANNGGGMMMMGGGGFTSVGNTGVGGMPIMVFNPTFYSYNMHEATKSTFFNTHFDKDFNYVKKEVEVDVFDKIEEYKKDIDRITAEDVFFHNNNLYFGYFNMRDKYYRIIKM</sequence>
<feature type="signal peptide" evidence="1">
    <location>
        <begin position="1"/>
        <end position="20"/>
    </location>
</feature>
<evidence type="ECO:0000313" key="3">
    <source>
        <dbReference type="Proteomes" id="UP000199321"/>
    </source>
</evidence>
<dbReference type="EMBL" id="FNBA01000001">
    <property type="protein sequence ID" value="SDE51560.1"/>
    <property type="molecule type" value="Genomic_DNA"/>
</dbReference>
<keyword evidence="1" id="KW-0732">Signal</keyword>
<dbReference type="AlphaFoldDB" id="A0A1G7DKI2"/>
<name>A0A1G7DKI2_9FLAO</name>
<accession>A0A1G7DKI2</accession>
<evidence type="ECO:0000313" key="2">
    <source>
        <dbReference type="EMBL" id="SDE51560.1"/>
    </source>
</evidence>
<proteinExistence type="predicted"/>
<feature type="chain" id="PRO_5011695301" evidence="1">
    <location>
        <begin position="21"/>
        <end position="483"/>
    </location>
</feature>
<organism evidence="2 3">
    <name type="scientific">Ulvibacter litoralis</name>
    <dbReference type="NCBI Taxonomy" id="227084"/>
    <lineage>
        <taxon>Bacteria</taxon>
        <taxon>Pseudomonadati</taxon>
        <taxon>Bacteroidota</taxon>
        <taxon>Flavobacteriia</taxon>
        <taxon>Flavobacteriales</taxon>
        <taxon>Flavobacteriaceae</taxon>
        <taxon>Ulvibacter</taxon>
    </lineage>
</organism>
<keyword evidence="3" id="KW-1185">Reference proteome</keyword>
<dbReference type="Proteomes" id="UP000199321">
    <property type="component" value="Unassembled WGS sequence"/>
</dbReference>